<dbReference type="PANTHER" id="PTHR43566">
    <property type="entry name" value="CONSERVED PROTEIN"/>
    <property type="match status" value="1"/>
</dbReference>
<sequence>MLEYYPRVADSLLNFKLQSSGAVLIRGPKWCGKSTTAEQRARSSVFMQDRQTSAQNRELAKNAPALLLAGPAPRLIDEWQVIPFIWDQIRFEVDQRGENGQFILTGSATPLSDPEGDEPHPYAHSGIGRINPLTMRTMSLFESRDGNGSVSLADLFRENGAIAAQCDLTLEDYAYLTCRGGWPRALDLDREVALEQAFVFYDGLVHEDINRVFRRTKNPERIKRFMRSYSRAVATETSLAEIRKDMAANDEATLSDETISLYISALEKLFVIENLPAWNPNLRSKTAVRISATKHFVDPSIACAALGLGPRDLINDLATFGLFFESLCVRDLRVYAESLNGQIYHYRDKKGREADAVIHLRDGSWAPVEVKLASQEHIEEAAQNLLRFASDIDTNKMKPPSFLAVVTATGYAYRRSDGVYVIPLGCLRP</sequence>
<evidence type="ECO:0000313" key="4">
    <source>
        <dbReference type="Proteomes" id="UP000479639"/>
    </source>
</evidence>
<organism evidence="3 4">
    <name type="scientific">Adlercreutzia muris</name>
    <dbReference type="NCBI Taxonomy" id="1796610"/>
    <lineage>
        <taxon>Bacteria</taxon>
        <taxon>Bacillati</taxon>
        <taxon>Actinomycetota</taxon>
        <taxon>Coriobacteriia</taxon>
        <taxon>Eggerthellales</taxon>
        <taxon>Eggerthellaceae</taxon>
        <taxon>Adlercreutzia</taxon>
    </lineage>
</organism>
<dbReference type="Pfam" id="PF13635">
    <property type="entry name" value="DUF4143"/>
    <property type="match status" value="1"/>
</dbReference>
<dbReference type="PANTHER" id="PTHR43566:SF2">
    <property type="entry name" value="DUF4143 DOMAIN-CONTAINING PROTEIN"/>
    <property type="match status" value="1"/>
</dbReference>
<comment type="caution">
    <text evidence="3">The sequence shown here is derived from an EMBL/GenBank/DDBJ whole genome shotgun (WGS) entry which is preliminary data.</text>
</comment>
<dbReference type="GO" id="GO:0005524">
    <property type="term" value="F:ATP binding"/>
    <property type="evidence" value="ECO:0007669"/>
    <property type="project" value="UniProtKB-KW"/>
</dbReference>
<feature type="domain" description="AAA" evidence="1">
    <location>
        <begin position="21"/>
        <end position="119"/>
    </location>
</feature>
<evidence type="ECO:0000313" key="3">
    <source>
        <dbReference type="EMBL" id="KAB1651273.1"/>
    </source>
</evidence>
<dbReference type="Pfam" id="PF13173">
    <property type="entry name" value="AAA_14"/>
    <property type="match status" value="1"/>
</dbReference>
<keyword evidence="3" id="KW-0067">ATP-binding</keyword>
<dbReference type="EMBL" id="WAJS01000003">
    <property type="protein sequence ID" value="KAB1651273.1"/>
    <property type="molecule type" value="Genomic_DNA"/>
</dbReference>
<proteinExistence type="predicted"/>
<protein>
    <submittedName>
        <fullName evidence="3">ATP-binding protein</fullName>
    </submittedName>
</protein>
<name>A0A7C8BTK3_9ACTN</name>
<feature type="domain" description="DUF4143" evidence="2">
    <location>
        <begin position="207"/>
        <end position="372"/>
    </location>
</feature>
<gene>
    <name evidence="3" type="ORF">F8D48_01490</name>
</gene>
<keyword evidence="3" id="KW-0547">Nucleotide-binding</keyword>
<dbReference type="AlphaFoldDB" id="A0A7C8BTK3"/>
<dbReference type="InterPro" id="IPR025420">
    <property type="entry name" value="DUF4143"/>
</dbReference>
<dbReference type="InterPro" id="IPR041682">
    <property type="entry name" value="AAA_14"/>
</dbReference>
<reference evidence="3 4" key="1">
    <citation type="submission" date="2019-09" db="EMBL/GenBank/DDBJ databases">
        <title>Whole genome shotgun sequencing (WGS) of Ellagibacter isourolithinifaciens DSM 104140(T) and Adlercreutzia muris DSM 29508(T).</title>
        <authorList>
            <person name="Stoll D.A."/>
            <person name="Danylec N."/>
            <person name="Huch M."/>
        </authorList>
    </citation>
    <scope>NUCLEOTIDE SEQUENCE [LARGE SCALE GENOMIC DNA]</scope>
    <source>
        <strain evidence="3 4">DSM 29508</strain>
    </source>
</reference>
<evidence type="ECO:0000259" key="1">
    <source>
        <dbReference type="Pfam" id="PF13173"/>
    </source>
</evidence>
<keyword evidence="4" id="KW-1185">Reference proteome</keyword>
<accession>A0A7C8BTK3</accession>
<evidence type="ECO:0000259" key="2">
    <source>
        <dbReference type="Pfam" id="PF13635"/>
    </source>
</evidence>
<dbReference type="RefSeq" id="WP_151429680.1">
    <property type="nucleotide sequence ID" value="NZ_JANJZI010000002.1"/>
</dbReference>
<dbReference type="Proteomes" id="UP000479639">
    <property type="component" value="Unassembled WGS sequence"/>
</dbReference>